<evidence type="ECO:0000256" key="1">
    <source>
        <dbReference type="ARBA" id="ARBA00004141"/>
    </source>
</evidence>
<feature type="transmembrane region" description="Helical" evidence="6">
    <location>
        <begin position="235"/>
        <end position="252"/>
    </location>
</feature>
<dbReference type="OrthoDB" id="410267at2759"/>
<dbReference type="Proteomes" id="UP000295252">
    <property type="component" value="Chromosome X"/>
</dbReference>
<evidence type="ECO:0000259" key="8">
    <source>
        <dbReference type="Pfam" id="PF06813"/>
    </source>
</evidence>
<evidence type="ECO:0000256" key="3">
    <source>
        <dbReference type="ARBA" id="ARBA00022989"/>
    </source>
</evidence>
<evidence type="ECO:0000256" key="5">
    <source>
        <dbReference type="ARBA" id="ARBA00044504"/>
    </source>
</evidence>
<feature type="transmembrane region" description="Helical" evidence="6">
    <location>
        <begin position="472"/>
        <end position="491"/>
    </location>
</feature>
<evidence type="ECO:0000256" key="7">
    <source>
        <dbReference type="SAM" id="SignalP"/>
    </source>
</evidence>
<dbReference type="PANTHER" id="PTHR21576:SF134">
    <property type="entry name" value="NODULIN-LIKE DOMAIN-CONTAINING PROTEIN"/>
    <property type="match status" value="1"/>
</dbReference>
<feature type="chain" id="PRO_5001657917" evidence="7">
    <location>
        <begin position="26"/>
        <end position="557"/>
    </location>
</feature>
<evidence type="ECO:0000256" key="2">
    <source>
        <dbReference type="ARBA" id="ARBA00022692"/>
    </source>
</evidence>
<feature type="transmembrane region" description="Helical" evidence="6">
    <location>
        <begin position="371"/>
        <end position="389"/>
    </location>
</feature>
<reference evidence="11" key="1">
    <citation type="journal article" date="2014" name="Science">
        <title>The coffee genome provides insight into the convergent evolution of caffeine biosynthesis.</title>
        <authorList>
            <person name="Denoeud F."/>
            <person name="Carretero-Paulet L."/>
            <person name="Dereeper A."/>
            <person name="Droc G."/>
            <person name="Guyot R."/>
            <person name="Pietrella M."/>
            <person name="Zheng C."/>
            <person name="Alberti A."/>
            <person name="Anthony F."/>
            <person name="Aprea G."/>
            <person name="Aury J.M."/>
            <person name="Bento P."/>
            <person name="Bernard M."/>
            <person name="Bocs S."/>
            <person name="Campa C."/>
            <person name="Cenci A."/>
            <person name="Combes M.C."/>
            <person name="Crouzillat D."/>
            <person name="Da Silva C."/>
            <person name="Daddiego L."/>
            <person name="De Bellis F."/>
            <person name="Dussert S."/>
            <person name="Garsmeur O."/>
            <person name="Gayraud T."/>
            <person name="Guignon V."/>
            <person name="Jahn K."/>
            <person name="Jamilloux V."/>
            <person name="Joet T."/>
            <person name="Labadie K."/>
            <person name="Lan T."/>
            <person name="Leclercq J."/>
            <person name="Lepelley M."/>
            <person name="Leroy T."/>
            <person name="Li L.T."/>
            <person name="Librado P."/>
            <person name="Lopez L."/>
            <person name="Munoz A."/>
            <person name="Noel B."/>
            <person name="Pallavicini A."/>
            <person name="Perrotta G."/>
            <person name="Poncet V."/>
            <person name="Pot D."/>
            <person name="Priyono X."/>
            <person name="Rigoreau M."/>
            <person name="Rouard M."/>
            <person name="Rozas J."/>
            <person name="Tranchant-Dubreuil C."/>
            <person name="VanBuren R."/>
            <person name="Zhang Q."/>
            <person name="Andrade A.C."/>
            <person name="Argout X."/>
            <person name="Bertrand B."/>
            <person name="de Kochko A."/>
            <person name="Graziosi G."/>
            <person name="Henry R.J."/>
            <person name="Jayarama X."/>
            <person name="Ming R."/>
            <person name="Nagai C."/>
            <person name="Rounsley S."/>
            <person name="Sankoff D."/>
            <person name="Giuliano G."/>
            <person name="Albert V.A."/>
            <person name="Wincker P."/>
            <person name="Lashermes P."/>
        </authorList>
    </citation>
    <scope>NUCLEOTIDE SEQUENCE [LARGE SCALE GENOMIC DNA]</scope>
    <source>
        <strain evidence="11">cv. DH200-94</strain>
    </source>
</reference>
<feature type="transmembrane region" description="Helical" evidence="6">
    <location>
        <begin position="206"/>
        <end position="223"/>
    </location>
</feature>
<keyword evidence="3 6" id="KW-1133">Transmembrane helix</keyword>
<feature type="transmembrane region" description="Helical" evidence="6">
    <location>
        <begin position="409"/>
        <end position="427"/>
    </location>
</feature>
<keyword evidence="4 6" id="KW-0472">Membrane</keyword>
<proteinExistence type="inferred from homology"/>
<dbReference type="InterPro" id="IPR010658">
    <property type="entry name" value="Nodulin-like"/>
</dbReference>
<feature type="transmembrane region" description="Helical" evidence="6">
    <location>
        <begin position="520"/>
        <end position="539"/>
    </location>
</feature>
<gene>
    <name evidence="10" type="ORF">GSCOC_T00024338001</name>
</gene>
<feature type="domain" description="Nodulin-like" evidence="8">
    <location>
        <begin position="7"/>
        <end position="246"/>
    </location>
</feature>
<evidence type="ECO:0000256" key="4">
    <source>
        <dbReference type="ARBA" id="ARBA00023136"/>
    </source>
</evidence>
<dbReference type="AlphaFoldDB" id="A0A068UF76"/>
<evidence type="ECO:0000313" key="11">
    <source>
        <dbReference type="Proteomes" id="UP000295252"/>
    </source>
</evidence>
<dbReference type="InParanoid" id="A0A068UF76"/>
<comment type="similarity">
    <text evidence="5">Belongs to the major facilitator superfamily. Phosphate:H(+) symporter (TC 2.A.1.9) family.</text>
</comment>
<comment type="subcellular location">
    <subcellularLocation>
        <location evidence="1">Membrane</location>
        <topology evidence="1">Multi-pass membrane protein</topology>
    </subcellularLocation>
</comment>
<accession>A0A068UF76</accession>
<keyword evidence="7" id="KW-0732">Signal</keyword>
<organism evidence="10 11">
    <name type="scientific">Coffea canephora</name>
    <name type="common">Robusta coffee</name>
    <dbReference type="NCBI Taxonomy" id="49390"/>
    <lineage>
        <taxon>Eukaryota</taxon>
        <taxon>Viridiplantae</taxon>
        <taxon>Streptophyta</taxon>
        <taxon>Embryophyta</taxon>
        <taxon>Tracheophyta</taxon>
        <taxon>Spermatophyta</taxon>
        <taxon>Magnoliopsida</taxon>
        <taxon>eudicotyledons</taxon>
        <taxon>Gunneridae</taxon>
        <taxon>Pentapetalae</taxon>
        <taxon>asterids</taxon>
        <taxon>lamiids</taxon>
        <taxon>Gentianales</taxon>
        <taxon>Rubiaceae</taxon>
        <taxon>Ixoroideae</taxon>
        <taxon>Gardenieae complex</taxon>
        <taxon>Bertiereae - Coffeeae clade</taxon>
        <taxon>Coffeeae</taxon>
        <taxon>Coffea</taxon>
    </lineage>
</organism>
<feature type="transmembrane region" description="Helical" evidence="6">
    <location>
        <begin position="439"/>
        <end position="460"/>
    </location>
</feature>
<feature type="domain" description="NFD4 C-terminal" evidence="9">
    <location>
        <begin position="328"/>
        <end position="547"/>
    </location>
</feature>
<dbReference type="InterPro" id="IPR056555">
    <property type="entry name" value="NFD4_C"/>
</dbReference>
<sequence>MVGQSRKWMILAASVWIQAFTGTNLDFSSYSSDLKSVLGISQVQLNNLSMASDMGKAFGWCSGVCLKYLPVWVVIFLAAFMGFLGYGLQWLVIQGHISLPYSLVILLSLLAGCSISWFNTVCYVLCINNFPANRPLALSLSISFNGVTAALYKLIVNAINSTDSTLYLLLNAIMPLIASIGILALVLQQPPPQALSGDAIHRESSVFLHLVILAACTGVYLLVLDIESVTSSASTLGAILFLILLLITTRIFCTQEWAQRTENSSIELQGTSFNSVDLGDLDIRQKLVEIEASSSPLIRSSGNAYDPEENRSCCDQKFFKDRLSVLGEEHSVRLLIHRLDFWLYYLAYFCGGTIGIVYGNNLGQIAQSLGYGSGISSFVYLYSACSFFGRLLSAIPDLLGDNMYYPRTGWLVLGLVPTPIAFLLLVSSGSQAALRTATAFIGLSSGFIVTAAVSMTAELFGPVSTGVNHNILITNIPLGSLLYGLLAALLYQRNIRSSNLLVLMDGSAVCIGRQCYSETFAWWSFISMFGVASGYLLFLRTRAVYSLERNRNWMQYP</sequence>
<keyword evidence="11" id="KW-1185">Reference proteome</keyword>
<feature type="signal peptide" evidence="7">
    <location>
        <begin position="1"/>
        <end position="25"/>
    </location>
</feature>
<protein>
    <submittedName>
        <fullName evidence="10">Uncharacterized protein</fullName>
    </submittedName>
</protein>
<dbReference type="GO" id="GO:0016020">
    <property type="term" value="C:membrane"/>
    <property type="evidence" value="ECO:0007669"/>
    <property type="project" value="UniProtKB-SubCell"/>
</dbReference>
<feature type="transmembrane region" description="Helical" evidence="6">
    <location>
        <begin position="167"/>
        <end position="186"/>
    </location>
</feature>
<feature type="transmembrane region" description="Helical" evidence="6">
    <location>
        <begin position="341"/>
        <end position="359"/>
    </location>
</feature>
<evidence type="ECO:0000313" key="10">
    <source>
        <dbReference type="EMBL" id="CDP07180.1"/>
    </source>
</evidence>
<evidence type="ECO:0000256" key="6">
    <source>
        <dbReference type="SAM" id="Phobius"/>
    </source>
</evidence>
<dbReference type="InterPro" id="IPR036259">
    <property type="entry name" value="MFS_trans_sf"/>
</dbReference>
<dbReference type="PANTHER" id="PTHR21576">
    <property type="entry name" value="UNCHARACTERIZED NODULIN-LIKE PROTEIN"/>
    <property type="match status" value="1"/>
</dbReference>
<dbReference type="Pfam" id="PF06813">
    <property type="entry name" value="Nodulin-like"/>
    <property type="match status" value="1"/>
</dbReference>
<dbReference type="OMA" id="NETFGWW"/>
<dbReference type="Pfam" id="PF23262">
    <property type="entry name" value="NFD4_C"/>
    <property type="match status" value="1"/>
</dbReference>
<dbReference type="SUPFAM" id="SSF103473">
    <property type="entry name" value="MFS general substrate transporter"/>
    <property type="match status" value="1"/>
</dbReference>
<name>A0A068UF76_COFCA</name>
<keyword evidence="2 6" id="KW-0812">Transmembrane</keyword>
<evidence type="ECO:0000259" key="9">
    <source>
        <dbReference type="Pfam" id="PF23262"/>
    </source>
</evidence>
<dbReference type="PhylomeDB" id="A0A068UF76"/>
<feature type="transmembrane region" description="Helical" evidence="6">
    <location>
        <begin position="104"/>
        <end position="130"/>
    </location>
</feature>
<dbReference type="Gramene" id="CDP07180">
    <property type="protein sequence ID" value="CDP07180"/>
    <property type="gene ID" value="GSCOC_T00024338001"/>
</dbReference>
<feature type="transmembrane region" description="Helical" evidence="6">
    <location>
        <begin position="69"/>
        <end position="92"/>
    </location>
</feature>
<dbReference type="EMBL" id="HG739109">
    <property type="protein sequence ID" value="CDP07180.1"/>
    <property type="molecule type" value="Genomic_DNA"/>
</dbReference>